<dbReference type="PANTHER" id="PTHR10728:SF39">
    <property type="entry name" value="CYTOSOLIC PHOSPHOLIPASE A2 GAMMA"/>
    <property type="match status" value="1"/>
</dbReference>
<keyword evidence="6" id="KW-0442">Lipid degradation</keyword>
<comment type="catalytic activity">
    <reaction evidence="4">
        <text>1-hexadecanoyl-2-(5Z,8Z,11Z,14Z-eicosatetraenoyl)-sn-glycero-3-phosphocholine + H2O = 1-hexadecanoyl-sn-glycero-3-phosphocholine + (5Z,8Z,11Z,14Z)-eicosatetraenoate + H(+)</text>
        <dbReference type="Rhea" id="RHEA:40427"/>
        <dbReference type="ChEBI" id="CHEBI:15377"/>
        <dbReference type="ChEBI" id="CHEBI:15378"/>
        <dbReference type="ChEBI" id="CHEBI:32395"/>
        <dbReference type="ChEBI" id="CHEBI:72998"/>
        <dbReference type="ChEBI" id="CHEBI:73003"/>
    </reaction>
    <physiologicalReaction direction="left-to-right" evidence="4">
        <dbReference type="Rhea" id="RHEA:40428"/>
    </physiologicalReaction>
</comment>
<dbReference type="GO" id="GO:0005829">
    <property type="term" value="C:cytosol"/>
    <property type="evidence" value="ECO:0007669"/>
    <property type="project" value="TreeGrafter"/>
</dbReference>
<dbReference type="AlphaFoldDB" id="A0A8C2ULB4"/>
<dbReference type="GeneTree" id="ENSGT01030000234606"/>
<keyword evidence="9" id="KW-1185">Reference proteome</keyword>
<evidence type="ECO:0000313" key="8">
    <source>
        <dbReference type="Ensembl" id="ENSCLAP00000000146.1"/>
    </source>
</evidence>
<dbReference type="OMA" id="LYYPKRY"/>
<keyword evidence="2 6" id="KW-0443">Lipid metabolism</keyword>
<evidence type="ECO:0000259" key="7">
    <source>
        <dbReference type="PROSITE" id="PS51210"/>
    </source>
</evidence>
<dbReference type="GO" id="GO:0005654">
    <property type="term" value="C:nucleoplasm"/>
    <property type="evidence" value="ECO:0007669"/>
    <property type="project" value="Ensembl"/>
</dbReference>
<dbReference type="Ensembl" id="ENSCLAT00000000173.1">
    <property type="protein sequence ID" value="ENSCLAP00000000146.1"/>
    <property type="gene ID" value="ENSCLAG00000000156.1"/>
</dbReference>
<name>A0A8C2ULB4_CHILA</name>
<evidence type="ECO:0000313" key="9">
    <source>
        <dbReference type="Proteomes" id="UP000694398"/>
    </source>
</evidence>
<dbReference type="SMART" id="SM00022">
    <property type="entry name" value="PLAc"/>
    <property type="match status" value="1"/>
</dbReference>
<reference evidence="8" key="1">
    <citation type="submission" date="2025-08" db="UniProtKB">
        <authorList>
            <consortium name="Ensembl"/>
        </authorList>
    </citation>
    <scope>IDENTIFICATION</scope>
</reference>
<dbReference type="Gene3D" id="3.40.1090.10">
    <property type="entry name" value="Cytosolic phospholipase A2 catalytic domain"/>
    <property type="match status" value="2"/>
</dbReference>
<dbReference type="GO" id="GO:0046475">
    <property type="term" value="P:glycerophospholipid catabolic process"/>
    <property type="evidence" value="ECO:0007669"/>
    <property type="project" value="TreeGrafter"/>
</dbReference>
<evidence type="ECO:0000256" key="6">
    <source>
        <dbReference type="PROSITE-ProRule" id="PRU00555"/>
    </source>
</evidence>
<dbReference type="Pfam" id="PF01735">
    <property type="entry name" value="PLA2_B"/>
    <property type="match status" value="1"/>
</dbReference>
<dbReference type="PANTHER" id="PTHR10728">
    <property type="entry name" value="CYTOSOLIC PHOSPHOLIPASE A2"/>
    <property type="match status" value="1"/>
</dbReference>
<evidence type="ECO:0000256" key="3">
    <source>
        <dbReference type="ARBA" id="ARBA00023422"/>
    </source>
</evidence>
<dbReference type="InterPro" id="IPR002642">
    <property type="entry name" value="LysoPLipase_cat_dom"/>
</dbReference>
<protein>
    <recommendedName>
        <fullName evidence="7">PLA2c domain-containing protein</fullName>
    </recommendedName>
</protein>
<comment type="catalytic activity">
    <reaction evidence="3">
        <text>a 1,2-diacyl-sn-glycero-3-phosphocholine + H2O = a 1-acyl-sn-glycero-3-phosphocholine + a fatty acid + H(+)</text>
        <dbReference type="Rhea" id="RHEA:15801"/>
        <dbReference type="ChEBI" id="CHEBI:15377"/>
        <dbReference type="ChEBI" id="CHEBI:15378"/>
        <dbReference type="ChEBI" id="CHEBI:28868"/>
        <dbReference type="ChEBI" id="CHEBI:57643"/>
        <dbReference type="ChEBI" id="CHEBI:58168"/>
        <dbReference type="EC" id="3.1.1.4"/>
    </reaction>
    <physiologicalReaction direction="left-to-right" evidence="3">
        <dbReference type="Rhea" id="RHEA:15802"/>
    </physiologicalReaction>
</comment>
<dbReference type="GO" id="GO:0047498">
    <property type="term" value="F:calcium-dependent phospholipase A2 activity"/>
    <property type="evidence" value="ECO:0007669"/>
    <property type="project" value="TreeGrafter"/>
</dbReference>
<dbReference type="GO" id="GO:0005544">
    <property type="term" value="F:calcium-dependent phospholipid binding"/>
    <property type="evidence" value="ECO:0007669"/>
    <property type="project" value="TreeGrafter"/>
</dbReference>
<dbReference type="SUPFAM" id="SSF52151">
    <property type="entry name" value="FabD/lysophospholipase-like"/>
    <property type="match status" value="1"/>
</dbReference>
<gene>
    <name evidence="8" type="primary">Pla2g4c</name>
</gene>
<keyword evidence="1 6" id="KW-0378">Hydrolase</keyword>
<reference evidence="8" key="2">
    <citation type="submission" date="2025-09" db="UniProtKB">
        <authorList>
            <consortium name="Ensembl"/>
        </authorList>
    </citation>
    <scope>IDENTIFICATION</scope>
</reference>
<feature type="domain" description="PLA2c" evidence="7">
    <location>
        <begin position="10"/>
        <end position="613"/>
    </location>
</feature>
<organism evidence="8 9">
    <name type="scientific">Chinchilla lanigera</name>
    <name type="common">Long-tailed chinchilla</name>
    <name type="synonym">Chinchilla villidera</name>
    <dbReference type="NCBI Taxonomy" id="34839"/>
    <lineage>
        <taxon>Eukaryota</taxon>
        <taxon>Metazoa</taxon>
        <taxon>Chordata</taxon>
        <taxon>Craniata</taxon>
        <taxon>Vertebrata</taxon>
        <taxon>Euteleostomi</taxon>
        <taxon>Mammalia</taxon>
        <taxon>Eutheria</taxon>
        <taxon>Euarchontoglires</taxon>
        <taxon>Glires</taxon>
        <taxon>Rodentia</taxon>
        <taxon>Hystricomorpha</taxon>
        <taxon>Chinchillidae</taxon>
        <taxon>Chinchilla</taxon>
    </lineage>
</organism>
<evidence type="ECO:0000256" key="5">
    <source>
        <dbReference type="ARBA" id="ARBA00048656"/>
    </source>
</evidence>
<dbReference type="PROSITE" id="PS51210">
    <property type="entry name" value="PLA2C"/>
    <property type="match status" value="1"/>
</dbReference>
<comment type="catalytic activity">
    <reaction evidence="5">
        <text>1-hexadecanoyl-sn-glycero-3-phosphocholine + H2O = sn-glycerol 3-phosphocholine + hexadecanoate + H(+)</text>
        <dbReference type="Rhea" id="RHEA:40435"/>
        <dbReference type="ChEBI" id="CHEBI:7896"/>
        <dbReference type="ChEBI" id="CHEBI:15377"/>
        <dbReference type="ChEBI" id="CHEBI:15378"/>
        <dbReference type="ChEBI" id="CHEBI:16870"/>
        <dbReference type="ChEBI" id="CHEBI:72998"/>
    </reaction>
    <physiologicalReaction direction="left-to-right" evidence="5">
        <dbReference type="Rhea" id="RHEA:40436"/>
    </physiologicalReaction>
</comment>
<proteinExistence type="predicted"/>
<evidence type="ECO:0000256" key="1">
    <source>
        <dbReference type="ARBA" id="ARBA00022801"/>
    </source>
</evidence>
<accession>A0A8C2ULB4</accession>
<dbReference type="GO" id="GO:0005509">
    <property type="term" value="F:calcium ion binding"/>
    <property type="evidence" value="ECO:0007669"/>
    <property type="project" value="TreeGrafter"/>
</dbReference>
<evidence type="ECO:0000256" key="4">
    <source>
        <dbReference type="ARBA" id="ARBA00048373"/>
    </source>
</evidence>
<dbReference type="GO" id="GO:0005938">
    <property type="term" value="C:cell cortex"/>
    <property type="evidence" value="ECO:0007669"/>
    <property type="project" value="Ensembl"/>
</dbReference>
<evidence type="ECO:0000256" key="2">
    <source>
        <dbReference type="ARBA" id="ARBA00023098"/>
    </source>
</evidence>
<dbReference type="InterPro" id="IPR016035">
    <property type="entry name" value="Acyl_Trfase/lysoPLipase"/>
</dbReference>
<dbReference type="GO" id="GO:0005635">
    <property type="term" value="C:nuclear envelope"/>
    <property type="evidence" value="ECO:0007669"/>
    <property type="project" value="Ensembl"/>
</dbReference>
<sequence length="613" mass="69096">MNPEKFFKLPSFNKTSKVSILCGLQKEEQEAVEKRSSQVLAALNKLSTKAKEAWNLSKAQAPVIAVLGSGGGLRAHFAFLGVLSELKRLDLLDAVTYLSGVSGSTWALSSFYTEDGNTEGIEVELKRRFAQKEWNLNDSLEKTIEAAKLENYSLTDFWAYIVVSKQTRELQDSPLSSMTKHVEGGTFPYPIFAAIDGDLYYSQKKEEAKNTWFEFTPHHAGYPTLGAYIPVNHFGSKFQKGSLVNSEPERDLSFLKGLWGSALASLEEIKRFILDQLTSLKEKLNIKHSHLRGMTFDGESPEVARFMNNIVTTEEELLDLVMTFIEDPNSPSVLQKLQALQQKLEAGRGEEVGGTAHRWLPATVQNWSKISPGEQGKQLQQLIQGFMEQEKDSGLSHSLSKLPGLSLPTSKFFLENPVSEFFDICNVLIKTVVCFGKWEWGTIYNFLYGHGDIKEQEMSNRELLHLMDAGFAINTPYPLVLLPARKVQLILSFDFSSGDPFETIRSTAKYCEDHKIPFPPVEEAMLEEWARTPPDSCYILKGENGPVVMHFPLFNKDSCGDDIQKWNEMYGTIKMADSYTLDMVTQLLELSKENVRRNEEKILSEIKTMVSSP</sequence>
<dbReference type="Proteomes" id="UP000694398">
    <property type="component" value="Unassembled WGS sequence"/>
</dbReference>